<evidence type="ECO:0000256" key="1">
    <source>
        <dbReference type="SAM" id="MobiDB-lite"/>
    </source>
</evidence>
<gene>
    <name evidence="3" type="ORF">DFP72DRAFT_1058737</name>
</gene>
<evidence type="ECO:0000313" key="4">
    <source>
        <dbReference type="Proteomes" id="UP000521943"/>
    </source>
</evidence>
<dbReference type="OrthoDB" id="3244253at2759"/>
<proteinExistence type="predicted"/>
<dbReference type="EMBL" id="JACGCI010000003">
    <property type="protein sequence ID" value="KAF6764931.1"/>
    <property type="molecule type" value="Genomic_DNA"/>
</dbReference>
<protein>
    <submittedName>
        <fullName evidence="3">Uncharacterized protein</fullName>
    </submittedName>
</protein>
<keyword evidence="4" id="KW-1185">Reference proteome</keyword>
<feature type="transmembrane region" description="Helical" evidence="2">
    <location>
        <begin position="68"/>
        <end position="94"/>
    </location>
</feature>
<accession>A0A8H6MGK0</accession>
<dbReference type="AlphaFoldDB" id="A0A8H6MGK0"/>
<organism evidence="3 4">
    <name type="scientific">Ephemerocybe angulata</name>
    <dbReference type="NCBI Taxonomy" id="980116"/>
    <lineage>
        <taxon>Eukaryota</taxon>
        <taxon>Fungi</taxon>
        <taxon>Dikarya</taxon>
        <taxon>Basidiomycota</taxon>
        <taxon>Agaricomycotina</taxon>
        <taxon>Agaricomycetes</taxon>
        <taxon>Agaricomycetidae</taxon>
        <taxon>Agaricales</taxon>
        <taxon>Agaricineae</taxon>
        <taxon>Psathyrellaceae</taxon>
        <taxon>Ephemerocybe</taxon>
    </lineage>
</organism>
<feature type="region of interest" description="Disordered" evidence="1">
    <location>
        <begin position="173"/>
        <end position="267"/>
    </location>
</feature>
<keyword evidence="2" id="KW-0812">Transmembrane</keyword>
<feature type="compositionally biased region" description="Basic and acidic residues" evidence="1">
    <location>
        <begin position="174"/>
        <end position="185"/>
    </location>
</feature>
<dbReference type="Proteomes" id="UP000521943">
    <property type="component" value="Unassembled WGS sequence"/>
</dbReference>
<comment type="caution">
    <text evidence="3">The sequence shown here is derived from an EMBL/GenBank/DDBJ whole genome shotgun (WGS) entry which is preliminary data.</text>
</comment>
<feature type="region of interest" description="Disordered" evidence="1">
    <location>
        <begin position="360"/>
        <end position="387"/>
    </location>
</feature>
<feature type="compositionally biased region" description="Low complexity" evidence="1">
    <location>
        <begin position="216"/>
        <end position="254"/>
    </location>
</feature>
<evidence type="ECO:0000256" key="2">
    <source>
        <dbReference type="SAM" id="Phobius"/>
    </source>
</evidence>
<keyword evidence="2" id="KW-1133">Transmembrane helix</keyword>
<sequence length="387" mass="40779">MSPFAICTSSTTTAIPTAIPPSYAAFTTTTAASSTGLLGRRATIVTETLFRAPPSPLPKPHSGNESRIPIGAIAGGVVAGALLAVFVTIGWVWWGRSIDRAAAMQRIEANKEIFLVSATRRNTIRNAGGQGISRPRPQGAASRYRALHGRSLESEKQVKFATVVVAGPMALALSHDEKEKEKEKPAGGGAQRHLAPNGHRPLQQRNDRLQVPPPATRSGRGSRGSVTRVRLSGPGVGSGLPPSSSAAARAVNGSAGRGHGHGHSGRGNQLLQAEMLMDENRGRRFGADVERNAIPVAGEGQEGYLGASGSEEQQQMRRTPSNLLLAALGRLSPSGGEREVVRRSSRWSWTSSLDLKIFGRANRASGAEERSDTDGASSRYVPMGVAL</sequence>
<name>A0A8H6MGK0_9AGAR</name>
<keyword evidence="2" id="KW-0472">Membrane</keyword>
<evidence type="ECO:0000313" key="3">
    <source>
        <dbReference type="EMBL" id="KAF6764931.1"/>
    </source>
</evidence>
<reference evidence="3 4" key="1">
    <citation type="submission" date="2020-07" db="EMBL/GenBank/DDBJ databases">
        <title>Comparative genomics of pyrophilous fungi reveals a link between fire events and developmental genes.</title>
        <authorList>
            <consortium name="DOE Joint Genome Institute"/>
            <person name="Steindorff A.S."/>
            <person name="Carver A."/>
            <person name="Calhoun S."/>
            <person name="Stillman K."/>
            <person name="Liu H."/>
            <person name="Lipzen A."/>
            <person name="Pangilinan J."/>
            <person name="Labutti K."/>
            <person name="Bruns T.D."/>
            <person name="Grigoriev I.V."/>
        </authorList>
    </citation>
    <scope>NUCLEOTIDE SEQUENCE [LARGE SCALE GENOMIC DNA]</scope>
    <source>
        <strain evidence="3 4">CBS 144469</strain>
    </source>
</reference>